<comment type="catalytic activity">
    <reaction evidence="13">
        <text>[protein]-dithiol + NAD(+) = [protein]-disulfide + NADH + H(+)</text>
        <dbReference type="Rhea" id="RHEA:18749"/>
        <dbReference type="Rhea" id="RHEA-COMP:10593"/>
        <dbReference type="Rhea" id="RHEA-COMP:10594"/>
        <dbReference type="ChEBI" id="CHEBI:15378"/>
        <dbReference type="ChEBI" id="CHEBI:29950"/>
        <dbReference type="ChEBI" id="CHEBI:50058"/>
        <dbReference type="ChEBI" id="CHEBI:57540"/>
        <dbReference type="ChEBI" id="CHEBI:57945"/>
        <dbReference type="EC" id="1.8.1.8"/>
    </reaction>
</comment>
<keyword evidence="3 13" id="KW-0813">Transport</keyword>
<dbReference type="Pfam" id="PF13899">
    <property type="entry name" value="Thioredoxin_7"/>
    <property type="match status" value="1"/>
</dbReference>
<gene>
    <name evidence="13" type="primary">dsbD</name>
    <name evidence="16" type="ORF">SAMN05216217_101187</name>
</gene>
<feature type="disulfide bond" description="Redox-active" evidence="13">
    <location>
        <begin position="510"/>
        <end position="513"/>
    </location>
</feature>
<keyword evidence="9 13" id="KW-0560">Oxidoreductase</keyword>
<keyword evidence="7 13" id="KW-0249">Electron transport</keyword>
<evidence type="ECO:0000256" key="1">
    <source>
        <dbReference type="ARBA" id="ARBA00004141"/>
    </source>
</evidence>
<dbReference type="HAMAP" id="MF_00399">
    <property type="entry name" value="DbsD"/>
    <property type="match status" value="1"/>
</dbReference>
<feature type="disulfide bond" description="Redox-active" evidence="13">
    <location>
        <begin position="134"/>
        <end position="140"/>
    </location>
</feature>
<dbReference type="EMBL" id="FOUI01000001">
    <property type="protein sequence ID" value="SFM12726.1"/>
    <property type="molecule type" value="Genomic_DNA"/>
</dbReference>
<dbReference type="AlphaFoldDB" id="A0A1I4NBH1"/>
<dbReference type="SUPFAM" id="SSF52833">
    <property type="entry name" value="Thioredoxin-like"/>
    <property type="match status" value="1"/>
</dbReference>
<feature type="transmembrane region" description="Helical" evidence="13">
    <location>
        <begin position="257"/>
        <end position="277"/>
    </location>
</feature>
<keyword evidence="12 13" id="KW-0676">Redox-active center</keyword>
<keyword evidence="13" id="KW-1003">Cell membrane</keyword>
<evidence type="ECO:0000256" key="4">
    <source>
        <dbReference type="ARBA" id="ARBA00022692"/>
    </source>
</evidence>
<dbReference type="NCBIfam" id="NF001419">
    <property type="entry name" value="PRK00293.1"/>
    <property type="match status" value="1"/>
</dbReference>
<keyword evidence="13" id="KW-0997">Cell inner membrane</keyword>
<proteinExistence type="inferred from homology"/>
<dbReference type="InterPro" id="IPR035671">
    <property type="entry name" value="DsbD_gamma"/>
</dbReference>
<evidence type="ECO:0000256" key="9">
    <source>
        <dbReference type="ARBA" id="ARBA00023002"/>
    </source>
</evidence>
<evidence type="ECO:0000259" key="15">
    <source>
        <dbReference type="Pfam" id="PF11412"/>
    </source>
</evidence>
<comment type="function">
    <text evidence="13">Required to facilitate the formation of correct disulfide bonds in some periplasmic proteins and for the assembly of the periplasmic c-type cytochromes. Acts by transferring electrons from cytoplasmic thioredoxin to the periplasm. This transfer involves a cascade of disulfide bond formation and reduction steps.</text>
</comment>
<dbReference type="OrthoDB" id="9811036at2"/>
<dbReference type="Proteomes" id="UP000243629">
    <property type="component" value="Unassembled WGS sequence"/>
</dbReference>
<dbReference type="GO" id="GO:0047134">
    <property type="term" value="F:protein-disulfide reductase [NAD(P)H] activity"/>
    <property type="evidence" value="ECO:0007669"/>
    <property type="project" value="UniProtKB-UniRule"/>
</dbReference>
<protein>
    <recommendedName>
        <fullName evidence="13">Thiol:disulfide interchange protein DsbD</fullName>
        <ecNumber evidence="13">1.8.1.8</ecNumber>
    </recommendedName>
    <alternativeName>
        <fullName evidence="13">Protein-disulfide reductase</fullName>
        <shortName evidence="13">Disulfide reductase</shortName>
    </alternativeName>
</protein>
<dbReference type="InterPro" id="IPR036929">
    <property type="entry name" value="DsbDN_sf"/>
</dbReference>
<evidence type="ECO:0000313" key="16">
    <source>
        <dbReference type="EMBL" id="SFM12726.1"/>
    </source>
</evidence>
<feature type="transmembrane region" description="Helical" evidence="13">
    <location>
        <begin position="218"/>
        <end position="245"/>
    </location>
</feature>
<evidence type="ECO:0000259" key="14">
    <source>
        <dbReference type="Pfam" id="PF02683"/>
    </source>
</evidence>
<dbReference type="Gene3D" id="3.40.30.10">
    <property type="entry name" value="Glutaredoxin"/>
    <property type="match status" value="1"/>
</dbReference>
<keyword evidence="5 13" id="KW-0732">Signal</keyword>
<name>A0A1I4NBH1_9GAMM</name>
<evidence type="ECO:0000256" key="2">
    <source>
        <dbReference type="ARBA" id="ARBA00004196"/>
    </source>
</evidence>
<evidence type="ECO:0000256" key="5">
    <source>
        <dbReference type="ARBA" id="ARBA00022729"/>
    </source>
</evidence>
<feature type="domain" description="Thiol:disulfide interchange protein DsbD N-terminal" evidence="15">
    <location>
        <begin position="35"/>
        <end position="146"/>
    </location>
</feature>
<evidence type="ECO:0000256" key="12">
    <source>
        <dbReference type="ARBA" id="ARBA00023284"/>
    </source>
</evidence>
<dbReference type="GO" id="GO:0017004">
    <property type="term" value="P:cytochrome complex assembly"/>
    <property type="evidence" value="ECO:0007669"/>
    <property type="project" value="UniProtKB-UniRule"/>
</dbReference>
<evidence type="ECO:0000313" key="17">
    <source>
        <dbReference type="Proteomes" id="UP000243629"/>
    </source>
</evidence>
<keyword evidence="10 13" id="KW-0472">Membrane</keyword>
<keyword evidence="13" id="KW-0520">NAD</keyword>
<dbReference type="Pfam" id="PF11412">
    <property type="entry name" value="DsbD_N"/>
    <property type="match status" value="1"/>
</dbReference>
<feature type="chain" id="PRO_5017490998" description="Thiol:disulfide interchange protein DsbD" evidence="13">
    <location>
        <begin position="22"/>
        <end position="596"/>
    </location>
</feature>
<feature type="domain" description="Cytochrome C biogenesis protein transmembrane" evidence="14">
    <location>
        <begin position="178"/>
        <end position="395"/>
    </location>
</feature>
<dbReference type="InterPro" id="IPR022910">
    <property type="entry name" value="Thiol_diS_interchange_DbsD"/>
</dbReference>
<dbReference type="SUPFAM" id="SSF74863">
    <property type="entry name" value="Thiol:disulfide interchange protein DsbD, N-terminal domain (DsbD-alpha)"/>
    <property type="match status" value="1"/>
</dbReference>
<evidence type="ECO:0000256" key="13">
    <source>
        <dbReference type="HAMAP-Rule" id="MF_00399"/>
    </source>
</evidence>
<dbReference type="GO" id="GO:0045454">
    <property type="term" value="P:cell redox homeostasis"/>
    <property type="evidence" value="ECO:0007669"/>
    <property type="project" value="TreeGrafter"/>
</dbReference>
<feature type="transmembrane region" description="Helical" evidence="13">
    <location>
        <begin position="397"/>
        <end position="417"/>
    </location>
</feature>
<dbReference type="PANTHER" id="PTHR32234:SF0">
    <property type="entry name" value="THIOL:DISULFIDE INTERCHANGE PROTEIN DSBD"/>
    <property type="match status" value="1"/>
</dbReference>
<organism evidence="16 17">
    <name type="scientific">Halopseudomonas yangmingensis</name>
    <dbReference type="NCBI Taxonomy" id="1720063"/>
    <lineage>
        <taxon>Bacteria</taxon>
        <taxon>Pseudomonadati</taxon>
        <taxon>Pseudomonadota</taxon>
        <taxon>Gammaproteobacteria</taxon>
        <taxon>Pseudomonadales</taxon>
        <taxon>Pseudomonadaceae</taxon>
        <taxon>Halopseudomonas</taxon>
    </lineage>
</organism>
<keyword evidence="17" id="KW-1185">Reference proteome</keyword>
<comment type="caution">
    <text evidence="13">Lacks conserved residue(s) required for the propagation of feature annotation.</text>
</comment>
<feature type="transmembrane region" description="Helical" evidence="13">
    <location>
        <begin position="336"/>
        <end position="359"/>
    </location>
</feature>
<feature type="signal peptide" evidence="13">
    <location>
        <begin position="1"/>
        <end position="21"/>
    </location>
</feature>
<dbReference type="GO" id="GO:0030313">
    <property type="term" value="C:cell envelope"/>
    <property type="evidence" value="ECO:0007669"/>
    <property type="project" value="UniProtKB-SubCell"/>
</dbReference>
<dbReference type="InterPro" id="IPR036249">
    <property type="entry name" value="Thioredoxin-like_sf"/>
</dbReference>
<evidence type="ECO:0000256" key="11">
    <source>
        <dbReference type="ARBA" id="ARBA00023157"/>
    </source>
</evidence>
<evidence type="ECO:0000256" key="6">
    <source>
        <dbReference type="ARBA" id="ARBA00022748"/>
    </source>
</evidence>
<evidence type="ECO:0000256" key="3">
    <source>
        <dbReference type="ARBA" id="ARBA00022448"/>
    </source>
</evidence>
<comment type="catalytic activity">
    <reaction evidence="13">
        <text>[protein]-dithiol + NADP(+) = [protein]-disulfide + NADPH + H(+)</text>
        <dbReference type="Rhea" id="RHEA:18753"/>
        <dbReference type="Rhea" id="RHEA-COMP:10593"/>
        <dbReference type="Rhea" id="RHEA-COMP:10594"/>
        <dbReference type="ChEBI" id="CHEBI:15378"/>
        <dbReference type="ChEBI" id="CHEBI:29950"/>
        <dbReference type="ChEBI" id="CHEBI:50058"/>
        <dbReference type="ChEBI" id="CHEBI:57783"/>
        <dbReference type="ChEBI" id="CHEBI:58349"/>
        <dbReference type="EC" id="1.8.1.8"/>
    </reaction>
</comment>
<keyword evidence="6 13" id="KW-0201">Cytochrome c-type biogenesis</keyword>
<dbReference type="InterPro" id="IPR003834">
    <property type="entry name" value="Cyt_c_assmbl_TM_dom"/>
</dbReference>
<dbReference type="PANTHER" id="PTHR32234">
    <property type="entry name" value="THIOL:DISULFIDE INTERCHANGE PROTEIN DSBD"/>
    <property type="match status" value="1"/>
</dbReference>
<feature type="transmembrane region" description="Helical" evidence="13">
    <location>
        <begin position="176"/>
        <end position="197"/>
    </location>
</feature>
<evidence type="ECO:0000256" key="7">
    <source>
        <dbReference type="ARBA" id="ARBA00022982"/>
    </source>
</evidence>
<evidence type="ECO:0000256" key="8">
    <source>
        <dbReference type="ARBA" id="ARBA00022989"/>
    </source>
</evidence>
<accession>A0A1I4NBH1</accession>
<sequence precursor="true">MLLRSALLVLALLTLPGLSQASGGALGGLFGGGSQNNFLPVDQAFRPQISQADAQQVRVWFDIEPGYYLYLHRLGFRFSEAPEALANIRLPAGEAKSDEFFGDVEVFYNGVEIILELTPGIAPGGLLEIDFQGCADAGLCYPPETVSLPLPQTGAGSPRDGPASSGFGGALNDGRLGLALLLFFLAGLGLTFTPCVLPMLPILSAMVVGRSDINRPRAFALALSYVLGMALSFALVGALIGLFGAALNIQARLQSPWVLGTFALFFVIFALAMFDVLQLRLPGFIRGPAERLAGHTRGGSIPGAAVMGVLSTLVVSPCISAPLAGALVYISSTGDALGGAATLFALAIGMGVPLLLVAVFGNALLPRSGDWLNTVKQIFGFGLLGVAIWLLERVLPGSVSLALWAALAAGLAVRFGLFERVPQGAAGKLGQTLALLAALYAAAALFGALAGGSDPLRPLAPLTGSQTQAASSTDSGFFTRAETTAELDRLLAQAAAEQRPAVVELYADWCISCKVIEREVLGNDQVRNQLAGHQRIKFDVTRNSPEQRDWMMQRQLFGPPSFLFYDASGIELQPLRILGEIDLSAFLAHMQRVTAN</sequence>
<dbReference type="InterPro" id="IPR028250">
    <property type="entry name" value="DsbDN"/>
</dbReference>
<dbReference type="CDD" id="cd02953">
    <property type="entry name" value="DsbDgamma"/>
    <property type="match status" value="1"/>
</dbReference>
<feature type="transmembrane region" description="Helical" evidence="13">
    <location>
        <begin position="429"/>
        <end position="450"/>
    </location>
</feature>
<comment type="similarity">
    <text evidence="13">Belongs to the thioredoxin family. DsbD subfamily.</text>
</comment>
<dbReference type="Gene3D" id="2.60.40.1250">
    <property type="entry name" value="Thiol:disulfide interchange protein DsbD, N-terminal domain"/>
    <property type="match status" value="1"/>
</dbReference>
<feature type="transmembrane region" description="Helical" evidence="13">
    <location>
        <begin position="371"/>
        <end position="391"/>
    </location>
</feature>
<dbReference type="GO" id="GO:0005886">
    <property type="term" value="C:plasma membrane"/>
    <property type="evidence" value="ECO:0007669"/>
    <property type="project" value="UniProtKB-SubCell"/>
</dbReference>
<dbReference type="Pfam" id="PF02683">
    <property type="entry name" value="DsbD_TM"/>
    <property type="match status" value="1"/>
</dbReference>
<dbReference type="EC" id="1.8.1.8" evidence="13"/>
<keyword evidence="4 13" id="KW-0812">Transmembrane</keyword>
<feature type="transmembrane region" description="Helical" evidence="13">
    <location>
        <begin position="304"/>
        <end position="330"/>
    </location>
</feature>
<reference evidence="17" key="1">
    <citation type="submission" date="2016-10" db="EMBL/GenBank/DDBJ databases">
        <authorList>
            <person name="Varghese N."/>
            <person name="Submissions S."/>
        </authorList>
    </citation>
    <scope>NUCLEOTIDE SEQUENCE [LARGE SCALE GENOMIC DNA]</scope>
    <source>
        <strain evidence="17">DSM 24213</strain>
    </source>
</reference>
<comment type="subcellular location">
    <subcellularLocation>
        <location evidence="2">Cell envelope</location>
    </subcellularLocation>
    <subcellularLocation>
        <location evidence="13">Cell inner membrane</location>
        <topology evidence="13">Multi-pass membrane protein</topology>
    </subcellularLocation>
    <subcellularLocation>
        <location evidence="1">Membrane</location>
        <topology evidence="1">Multi-pass membrane protein</topology>
    </subcellularLocation>
</comment>
<dbReference type="GO" id="GO:0009055">
    <property type="term" value="F:electron transfer activity"/>
    <property type="evidence" value="ECO:0007669"/>
    <property type="project" value="UniProtKB-UniRule"/>
</dbReference>
<evidence type="ECO:0000256" key="10">
    <source>
        <dbReference type="ARBA" id="ARBA00023136"/>
    </source>
</evidence>
<keyword evidence="11 13" id="KW-1015">Disulfide bond</keyword>
<dbReference type="STRING" id="1720063.SAMN05216217_101187"/>
<keyword evidence="8 13" id="KW-1133">Transmembrane helix</keyword>